<feature type="compositionally biased region" description="Basic and acidic residues" evidence="3">
    <location>
        <begin position="576"/>
        <end position="585"/>
    </location>
</feature>
<dbReference type="EMBL" id="JAFJZO010000032">
    <property type="protein sequence ID" value="KAG5496236.1"/>
    <property type="molecule type" value="Genomic_DNA"/>
</dbReference>
<keyword evidence="5" id="KW-1185">Reference proteome</keyword>
<organism evidence="4 5">
    <name type="scientific">Porcisia hertigi</name>
    <dbReference type="NCBI Taxonomy" id="2761500"/>
    <lineage>
        <taxon>Eukaryota</taxon>
        <taxon>Discoba</taxon>
        <taxon>Euglenozoa</taxon>
        <taxon>Kinetoplastea</taxon>
        <taxon>Metakinetoplastina</taxon>
        <taxon>Trypanosomatida</taxon>
        <taxon>Trypanosomatidae</taxon>
        <taxon>Leishmaniinae</taxon>
        <taxon>Porcisia</taxon>
    </lineage>
</organism>
<feature type="compositionally biased region" description="Basic and acidic residues" evidence="3">
    <location>
        <begin position="594"/>
        <end position="619"/>
    </location>
</feature>
<proteinExistence type="predicted"/>
<dbReference type="Pfam" id="PF00806">
    <property type="entry name" value="PUF"/>
    <property type="match status" value="5"/>
</dbReference>
<dbReference type="GO" id="GO:0005737">
    <property type="term" value="C:cytoplasm"/>
    <property type="evidence" value="ECO:0007669"/>
    <property type="project" value="TreeGrafter"/>
</dbReference>
<evidence type="ECO:0000256" key="2">
    <source>
        <dbReference type="PROSITE-ProRule" id="PRU00317"/>
    </source>
</evidence>
<comment type="caution">
    <text evidence="4">The sequence shown here is derived from an EMBL/GenBank/DDBJ whole genome shotgun (WGS) entry which is preliminary data.</text>
</comment>
<reference evidence="4 5" key="1">
    <citation type="submission" date="2021-02" db="EMBL/GenBank/DDBJ databases">
        <title>Porcisia hertigi Genome sequencing and assembly.</title>
        <authorList>
            <person name="Almutairi H."/>
            <person name="Gatherer D."/>
        </authorList>
    </citation>
    <scope>NUCLEOTIDE SEQUENCE [LARGE SCALE GENOMIC DNA]</scope>
    <source>
        <strain evidence="4 5">C119</strain>
    </source>
</reference>
<dbReference type="InterPro" id="IPR016024">
    <property type="entry name" value="ARM-type_fold"/>
</dbReference>
<dbReference type="GO" id="GO:0003729">
    <property type="term" value="F:mRNA binding"/>
    <property type="evidence" value="ECO:0007669"/>
    <property type="project" value="TreeGrafter"/>
</dbReference>
<dbReference type="OrthoDB" id="278260at2759"/>
<sequence length="777" mass="85416">MPGLKLDFLKNPAQRVATGKSLPLKQVEAMVLYGKPAQRAKVVQKLLPAVYGLSLNKTTHHILLTLLDHCDNLDRVKMLYHVRRKLLDLAQSSVGNVVLQRMLEKVPVRQKKDIAEAFVLNVDEDEFKRLCEHPFGNHVAQKLMEVPECAEMVLPRFLPHLRSLSLHPYGMRVVAKYVESVADGCNKTVEALFPSYVDADPSGDETEVAASDAMDKAVLDLFRTAEESLVLTALLRHIRTPVEVKDAIAAHLSEYAADYLLPGMAPQESATKECLDEEYGLPDFGTGSSYKKPAVASDMPTNVHLYCAMLEHGDNVQRADIWAALSTNAEILHAITHRKGAVLIGVAAVRFVEAARQKLFDALLSSTSAAVQSNRKDSCPTTASVPDPLIASTPKKKGSKKKTSTKDNAVPSSSSTDVTKSSIVDVATDPVRSVLLRAFIEVARNTVTKTDAQLLIDQAFTLSQNSVSSPVLQKLVETDLSGQFADAIVTVLLKSAEFASLVTHPAASFLLQSILQFAPEEVRAPLVEALSSYYASNLHEALSYAQGSRVMQKLLAYAPDATVVRTVNQLIDEAAKEEEMAEEKSASGGGDQIASEKDAADTDEKAEAQPLSRKEQREVNKAKHYKVLSHALVSYALHSHACYVVQALLREVRTRQLERERRLLMNELKPHVFELAVSPWAGGVVLDTMMTVGSAQLSEAMKSVAFMRAEEWLSDVSEEKKRRGNGVDPTLRNILKRQREEIDKGVVSKKDVQESSSTEAKGTPAHKKKKLFRSMKK</sequence>
<dbReference type="PANTHER" id="PTHR12537">
    <property type="entry name" value="RNA BINDING PROTEIN PUMILIO-RELATED"/>
    <property type="match status" value="1"/>
</dbReference>
<evidence type="ECO:0000256" key="1">
    <source>
        <dbReference type="ARBA" id="ARBA00022737"/>
    </source>
</evidence>
<dbReference type="Gene3D" id="1.25.10.10">
    <property type="entry name" value="Leucine-rich Repeat Variant"/>
    <property type="match status" value="4"/>
</dbReference>
<keyword evidence="1" id="KW-0677">Repeat</keyword>
<feature type="compositionally biased region" description="Basic residues" evidence="3">
    <location>
        <begin position="764"/>
        <end position="777"/>
    </location>
</feature>
<gene>
    <name evidence="4" type="ORF">JKF63_02537</name>
</gene>
<dbReference type="PROSITE" id="PS50302">
    <property type="entry name" value="PUM"/>
    <property type="match status" value="1"/>
</dbReference>
<feature type="repeat" description="Pumilio" evidence="2">
    <location>
        <begin position="81"/>
        <end position="116"/>
    </location>
</feature>
<dbReference type="InterPro" id="IPR001313">
    <property type="entry name" value="Pumilio_RNA-bd_rpt"/>
</dbReference>
<dbReference type="KEGG" id="phet:94288639"/>
<evidence type="ECO:0008006" key="6">
    <source>
        <dbReference type="Google" id="ProtNLM"/>
    </source>
</evidence>
<feature type="compositionally biased region" description="Basic residues" evidence="3">
    <location>
        <begin position="394"/>
        <end position="403"/>
    </location>
</feature>
<evidence type="ECO:0000313" key="5">
    <source>
        <dbReference type="Proteomes" id="UP000674318"/>
    </source>
</evidence>
<dbReference type="GO" id="GO:0010608">
    <property type="term" value="P:post-transcriptional regulation of gene expression"/>
    <property type="evidence" value="ECO:0007669"/>
    <property type="project" value="TreeGrafter"/>
</dbReference>
<dbReference type="SMART" id="SM00025">
    <property type="entry name" value="Pumilio"/>
    <property type="match status" value="7"/>
</dbReference>
<dbReference type="RefSeq" id="XP_067754719.1">
    <property type="nucleotide sequence ID" value="XM_067898562.1"/>
</dbReference>
<feature type="region of interest" description="Disordered" evidence="3">
    <location>
        <begin position="576"/>
        <end position="619"/>
    </location>
</feature>
<accession>A0A836L2H1</accession>
<feature type="region of interest" description="Disordered" evidence="3">
    <location>
        <begin position="745"/>
        <end position="777"/>
    </location>
</feature>
<feature type="compositionally biased region" description="Polar residues" evidence="3">
    <location>
        <begin position="374"/>
        <end position="384"/>
    </location>
</feature>
<evidence type="ECO:0000313" key="4">
    <source>
        <dbReference type="EMBL" id="KAG5496236.1"/>
    </source>
</evidence>
<evidence type="ECO:0000256" key="3">
    <source>
        <dbReference type="SAM" id="MobiDB-lite"/>
    </source>
</evidence>
<dbReference type="AlphaFoldDB" id="A0A836L2H1"/>
<feature type="region of interest" description="Disordered" evidence="3">
    <location>
        <begin position="374"/>
        <end position="416"/>
    </location>
</feature>
<dbReference type="Proteomes" id="UP000674318">
    <property type="component" value="Chromosome 32"/>
</dbReference>
<dbReference type="GeneID" id="94288639"/>
<name>A0A836L2H1_9TRYP</name>
<dbReference type="InterPro" id="IPR011989">
    <property type="entry name" value="ARM-like"/>
</dbReference>
<protein>
    <recommendedName>
        <fullName evidence="6">Pumilio/PUF RNA binding protein 7</fullName>
    </recommendedName>
</protein>
<dbReference type="SUPFAM" id="SSF48371">
    <property type="entry name" value="ARM repeat"/>
    <property type="match status" value="3"/>
</dbReference>